<dbReference type="CDD" id="cd17472">
    <property type="entry name" value="MFS_YajR_like"/>
    <property type="match status" value="1"/>
</dbReference>
<keyword evidence="5 7" id="KW-1133">Transmembrane helix</keyword>
<dbReference type="GO" id="GO:0005886">
    <property type="term" value="C:plasma membrane"/>
    <property type="evidence" value="ECO:0007669"/>
    <property type="project" value="UniProtKB-SubCell"/>
</dbReference>
<dbReference type="Gene3D" id="1.20.1250.20">
    <property type="entry name" value="MFS general substrate transporter like domains"/>
    <property type="match status" value="1"/>
</dbReference>
<dbReference type="eggNOG" id="COG2814">
    <property type="taxonomic scope" value="Bacteria"/>
</dbReference>
<feature type="transmembrane region" description="Helical" evidence="7">
    <location>
        <begin position="52"/>
        <end position="73"/>
    </location>
</feature>
<dbReference type="STRING" id="1177179.A11A3_08485"/>
<evidence type="ECO:0000256" key="3">
    <source>
        <dbReference type="ARBA" id="ARBA00022475"/>
    </source>
</evidence>
<proteinExistence type="predicted"/>
<dbReference type="EMBL" id="AMRJ01000011">
    <property type="protein sequence ID" value="EKF74444.1"/>
    <property type="molecule type" value="Genomic_DNA"/>
</dbReference>
<comment type="caution">
    <text evidence="9">The sequence shown here is derived from an EMBL/GenBank/DDBJ whole genome shotgun (WGS) entry which is preliminary data.</text>
</comment>
<evidence type="ECO:0000256" key="5">
    <source>
        <dbReference type="ARBA" id="ARBA00022989"/>
    </source>
</evidence>
<dbReference type="AlphaFoldDB" id="L0WBT5"/>
<comment type="subcellular location">
    <subcellularLocation>
        <location evidence="1">Cell membrane</location>
        <topology evidence="1">Multi-pass membrane protein</topology>
    </subcellularLocation>
</comment>
<dbReference type="SUPFAM" id="SSF103473">
    <property type="entry name" value="MFS general substrate transporter"/>
    <property type="match status" value="1"/>
</dbReference>
<evidence type="ECO:0000313" key="9">
    <source>
        <dbReference type="EMBL" id="EKF74444.1"/>
    </source>
</evidence>
<evidence type="ECO:0000256" key="2">
    <source>
        <dbReference type="ARBA" id="ARBA00022448"/>
    </source>
</evidence>
<feature type="transmembrane region" description="Helical" evidence="7">
    <location>
        <begin position="256"/>
        <end position="276"/>
    </location>
</feature>
<dbReference type="PANTHER" id="PTHR23517">
    <property type="entry name" value="RESISTANCE PROTEIN MDTM, PUTATIVE-RELATED-RELATED"/>
    <property type="match status" value="1"/>
</dbReference>
<feature type="transmembrane region" description="Helical" evidence="7">
    <location>
        <begin position="141"/>
        <end position="160"/>
    </location>
</feature>
<dbReference type="InterPro" id="IPR050171">
    <property type="entry name" value="MFS_Transporters"/>
</dbReference>
<feature type="transmembrane region" description="Helical" evidence="7">
    <location>
        <begin position="373"/>
        <end position="394"/>
    </location>
</feature>
<organism evidence="9 10">
    <name type="scientific">Alcanivorax hongdengensis A-11-3</name>
    <dbReference type="NCBI Taxonomy" id="1177179"/>
    <lineage>
        <taxon>Bacteria</taxon>
        <taxon>Pseudomonadati</taxon>
        <taxon>Pseudomonadota</taxon>
        <taxon>Gammaproteobacteria</taxon>
        <taxon>Oceanospirillales</taxon>
        <taxon>Alcanivoracaceae</taxon>
        <taxon>Alcanivorax</taxon>
    </lineage>
</organism>
<sequence length="467" mass="49156">MSTDSSGQSALTPLERRAASALASIFSLRMLGLFMIYPVFSVYARHLPGATPVTIGLALGIYGLTQALLQIPFGLWSDRIGRRKVITIGLLLFAAGSVLAALSHSIYGIIAGRALQGAGAVGSVILALMADLTRDDQRTKAMAIIGMSIGLSFALAVVAGPVFNSHIGVNGIFWLTAVLALLGLAVLYMAVPQPDQQRLHRDNQAVPALLAEVLKNGQLLRLDFGIFAQHAMLTATFLGLPVLLRDSSGLQVEQEWALYLPVLAASVVLMVPLIIYGERNARLKSVFIGAIVASGLAQLVFALGYHSLWLLVPVIVVFFTAFNLLESSLPSLISRLAPAGMKGTAMGVYSSSQFFGIFVGGVAGGWLQSHFGLPGVFGFSVLLALLWLAVTAGLRNPGHMSSRVVSLGALKDEAPELAASRIRAITGVLDVAVAPEDGTAILKVDSRQFDEPALDNLLGKAPAATPA</sequence>
<evidence type="ECO:0000256" key="7">
    <source>
        <dbReference type="SAM" id="Phobius"/>
    </source>
</evidence>
<feature type="transmembrane region" description="Helical" evidence="7">
    <location>
        <begin position="21"/>
        <end position="40"/>
    </location>
</feature>
<keyword evidence="4 7" id="KW-0812">Transmembrane</keyword>
<keyword evidence="3" id="KW-1003">Cell membrane</keyword>
<dbReference type="Proteomes" id="UP000010164">
    <property type="component" value="Unassembled WGS sequence"/>
</dbReference>
<feature type="transmembrane region" description="Helical" evidence="7">
    <location>
        <begin position="283"/>
        <end position="301"/>
    </location>
</feature>
<dbReference type="Gene3D" id="3.30.70.100">
    <property type="match status" value="1"/>
</dbReference>
<feature type="transmembrane region" description="Helical" evidence="7">
    <location>
        <begin position="307"/>
        <end position="325"/>
    </location>
</feature>
<feature type="transmembrane region" description="Helical" evidence="7">
    <location>
        <begin position="85"/>
        <end position="103"/>
    </location>
</feature>
<evidence type="ECO:0000259" key="8">
    <source>
        <dbReference type="PROSITE" id="PS50850"/>
    </source>
</evidence>
<reference evidence="9 10" key="1">
    <citation type="journal article" date="2012" name="J. Bacteriol.">
        <title>Genome Sequence of the Alkane-Degrading Bacterium Alcanivorax hongdengensis Type Strain A-11-3.</title>
        <authorList>
            <person name="Lai Q."/>
            <person name="Shao Z."/>
        </authorList>
    </citation>
    <scope>NUCLEOTIDE SEQUENCE [LARGE SCALE GENOMIC DNA]</scope>
    <source>
        <strain evidence="9 10">A-11-3</strain>
    </source>
</reference>
<feature type="transmembrane region" description="Helical" evidence="7">
    <location>
        <begin position="172"/>
        <end position="191"/>
    </location>
</feature>
<feature type="transmembrane region" description="Helical" evidence="7">
    <location>
        <begin position="346"/>
        <end position="367"/>
    </location>
</feature>
<dbReference type="PATRIC" id="fig|1177179.3.peg.1695"/>
<name>L0WBT5_9GAMM</name>
<dbReference type="PROSITE" id="PS50850">
    <property type="entry name" value="MFS"/>
    <property type="match status" value="1"/>
</dbReference>
<dbReference type="RefSeq" id="WP_008928876.1">
    <property type="nucleotide sequence ID" value="NZ_AMRJ01000011.1"/>
</dbReference>
<evidence type="ECO:0000256" key="6">
    <source>
        <dbReference type="ARBA" id="ARBA00023136"/>
    </source>
</evidence>
<dbReference type="OrthoDB" id="9764259at2"/>
<dbReference type="InterPro" id="IPR036259">
    <property type="entry name" value="MFS_trans_sf"/>
</dbReference>
<keyword evidence="2" id="KW-0813">Transport</keyword>
<keyword evidence="10" id="KW-1185">Reference proteome</keyword>
<protein>
    <submittedName>
        <fullName evidence="9">Major facilitator family transporter</fullName>
    </submittedName>
</protein>
<keyword evidence="6 7" id="KW-0472">Membrane</keyword>
<accession>L0WBT5</accession>
<evidence type="ECO:0000256" key="4">
    <source>
        <dbReference type="ARBA" id="ARBA00022692"/>
    </source>
</evidence>
<evidence type="ECO:0000313" key="10">
    <source>
        <dbReference type="Proteomes" id="UP000010164"/>
    </source>
</evidence>
<dbReference type="PANTHER" id="PTHR23517:SF2">
    <property type="entry name" value="MULTIDRUG RESISTANCE PROTEIN MDTH"/>
    <property type="match status" value="1"/>
</dbReference>
<dbReference type="Pfam" id="PF07690">
    <property type="entry name" value="MFS_1"/>
    <property type="match status" value="1"/>
</dbReference>
<dbReference type="InterPro" id="IPR020846">
    <property type="entry name" value="MFS_dom"/>
</dbReference>
<feature type="domain" description="Major facilitator superfamily (MFS) profile" evidence="8">
    <location>
        <begin position="18"/>
        <end position="399"/>
    </location>
</feature>
<evidence type="ECO:0000256" key="1">
    <source>
        <dbReference type="ARBA" id="ARBA00004651"/>
    </source>
</evidence>
<dbReference type="GO" id="GO:0022857">
    <property type="term" value="F:transmembrane transporter activity"/>
    <property type="evidence" value="ECO:0007669"/>
    <property type="project" value="InterPro"/>
</dbReference>
<gene>
    <name evidence="9" type="ORF">A11A3_08485</name>
</gene>
<dbReference type="InterPro" id="IPR011701">
    <property type="entry name" value="MFS"/>
</dbReference>